<evidence type="ECO:0000313" key="4">
    <source>
        <dbReference type="EMBL" id="MFJ3047290.1"/>
    </source>
</evidence>
<evidence type="ECO:0000313" key="5">
    <source>
        <dbReference type="Proteomes" id="UP001617427"/>
    </source>
</evidence>
<keyword evidence="1" id="KW-0547">Nucleotide-binding</keyword>
<feature type="domain" description="ABC transporter" evidence="3">
    <location>
        <begin position="27"/>
        <end position="166"/>
    </location>
</feature>
<keyword evidence="5" id="KW-1185">Reference proteome</keyword>
<comment type="caution">
    <text evidence="4">The sequence shown here is derived from an EMBL/GenBank/DDBJ whole genome shotgun (WGS) entry which is preliminary data.</text>
</comment>
<evidence type="ECO:0000259" key="3">
    <source>
        <dbReference type="Pfam" id="PF00005"/>
    </source>
</evidence>
<organism evidence="4 5">
    <name type="scientific">Herbaspirillum chlorophenolicum</name>
    <dbReference type="NCBI Taxonomy" id="211589"/>
    <lineage>
        <taxon>Bacteria</taxon>
        <taxon>Pseudomonadati</taxon>
        <taxon>Pseudomonadota</taxon>
        <taxon>Betaproteobacteria</taxon>
        <taxon>Burkholderiales</taxon>
        <taxon>Oxalobacteraceae</taxon>
        <taxon>Herbaspirillum</taxon>
    </lineage>
</organism>
<dbReference type="RefSeq" id="WP_402701851.1">
    <property type="nucleotide sequence ID" value="NZ_JBIUZV010000009.1"/>
</dbReference>
<sequence>MTTLQDRPALLQVRKLNFAYPGHELFKDLSAAIPAGVTLVRGGDGRGKTTLLQLLGGLMPVKDGVLQLDGIRLDEDSEAYRRKVFHVDPRTEAYDQATPPEFFHAMEERFPGFDRARLPALIDGLSLAPHLEKKLFMLSTGSKRKVYLAAAFAAGATLNLLDDPFAGLDRASINFVTHTLNAQSGNQQQAWVVALYETPEGVALAAAIDLGD</sequence>
<name>A0ABW8F1X3_9BURK</name>
<gene>
    <name evidence="4" type="ORF">ACIPEN_15790</name>
</gene>
<accession>A0ABW8F1X3</accession>
<evidence type="ECO:0000256" key="1">
    <source>
        <dbReference type="ARBA" id="ARBA00022741"/>
    </source>
</evidence>
<dbReference type="GO" id="GO:0005524">
    <property type="term" value="F:ATP binding"/>
    <property type="evidence" value="ECO:0007669"/>
    <property type="project" value="UniProtKB-KW"/>
</dbReference>
<proteinExistence type="predicted"/>
<dbReference type="InterPro" id="IPR003439">
    <property type="entry name" value="ABC_transporter-like_ATP-bd"/>
</dbReference>
<dbReference type="PANTHER" id="PTHR43158:SF2">
    <property type="entry name" value="SKFA PEPTIDE EXPORT ATP-BINDING PROTEIN SKFE"/>
    <property type="match status" value="1"/>
</dbReference>
<protein>
    <submittedName>
        <fullName evidence="4">ATP-binding cassette domain-containing protein</fullName>
    </submittedName>
</protein>
<dbReference type="SUPFAM" id="SSF52540">
    <property type="entry name" value="P-loop containing nucleoside triphosphate hydrolases"/>
    <property type="match status" value="1"/>
</dbReference>
<keyword evidence="2 4" id="KW-0067">ATP-binding</keyword>
<dbReference type="EMBL" id="JBIUZV010000009">
    <property type="protein sequence ID" value="MFJ3047290.1"/>
    <property type="molecule type" value="Genomic_DNA"/>
</dbReference>
<dbReference type="Pfam" id="PF00005">
    <property type="entry name" value="ABC_tran"/>
    <property type="match status" value="1"/>
</dbReference>
<dbReference type="Proteomes" id="UP001617427">
    <property type="component" value="Unassembled WGS sequence"/>
</dbReference>
<dbReference type="Gene3D" id="3.40.50.300">
    <property type="entry name" value="P-loop containing nucleotide triphosphate hydrolases"/>
    <property type="match status" value="1"/>
</dbReference>
<reference evidence="4 5" key="1">
    <citation type="submission" date="2024-10" db="EMBL/GenBank/DDBJ databases">
        <title>The Natural Products Discovery Center: Release of the First 8490 Sequenced Strains for Exploring Actinobacteria Biosynthetic Diversity.</title>
        <authorList>
            <person name="Kalkreuter E."/>
            <person name="Kautsar S.A."/>
            <person name="Yang D."/>
            <person name="Bader C.D."/>
            <person name="Teijaro C.N."/>
            <person name="Fluegel L."/>
            <person name="Davis C.M."/>
            <person name="Simpson J.R."/>
            <person name="Lauterbach L."/>
            <person name="Steele A.D."/>
            <person name="Gui C."/>
            <person name="Meng S."/>
            <person name="Li G."/>
            <person name="Viehrig K."/>
            <person name="Ye F."/>
            <person name="Su P."/>
            <person name="Kiefer A.F."/>
            <person name="Nichols A."/>
            <person name="Cepeda A.J."/>
            <person name="Yan W."/>
            <person name="Fan B."/>
            <person name="Jiang Y."/>
            <person name="Adhikari A."/>
            <person name="Zheng C.-J."/>
            <person name="Schuster L."/>
            <person name="Cowan T.M."/>
            <person name="Smanski M.J."/>
            <person name="Chevrette M.G."/>
            <person name="De Carvalho L.P.S."/>
            <person name="Shen B."/>
        </authorList>
    </citation>
    <scope>NUCLEOTIDE SEQUENCE [LARGE SCALE GENOMIC DNA]</scope>
    <source>
        <strain evidence="4 5">NPDC087045</strain>
    </source>
</reference>
<dbReference type="PANTHER" id="PTHR43158">
    <property type="entry name" value="SKFA PEPTIDE EXPORT ATP-BINDING PROTEIN SKFE"/>
    <property type="match status" value="1"/>
</dbReference>
<dbReference type="InterPro" id="IPR027417">
    <property type="entry name" value="P-loop_NTPase"/>
</dbReference>
<evidence type="ECO:0000256" key="2">
    <source>
        <dbReference type="ARBA" id="ARBA00022840"/>
    </source>
</evidence>